<dbReference type="Proteomes" id="UP001224890">
    <property type="component" value="Unassembled WGS sequence"/>
</dbReference>
<accession>A0AAJ0AVL1</accession>
<sequence length="83" mass="9064">MPISPCNLIWSATIVLLIRLVISPHQSGPRSHTMSRTGINRRTSSQTHQLCLGHNQYSSSTSHNILGCVDDQSPGIGKTSRLL</sequence>
<gene>
    <name evidence="3" type="ORF">BDP55DRAFT_257426</name>
</gene>
<keyword evidence="4" id="KW-1185">Reference proteome</keyword>
<organism evidence="3 4">
    <name type="scientific">Colletotrichum godetiae</name>
    <dbReference type="NCBI Taxonomy" id="1209918"/>
    <lineage>
        <taxon>Eukaryota</taxon>
        <taxon>Fungi</taxon>
        <taxon>Dikarya</taxon>
        <taxon>Ascomycota</taxon>
        <taxon>Pezizomycotina</taxon>
        <taxon>Sordariomycetes</taxon>
        <taxon>Hypocreomycetidae</taxon>
        <taxon>Glomerellales</taxon>
        <taxon>Glomerellaceae</taxon>
        <taxon>Colletotrichum</taxon>
        <taxon>Colletotrichum acutatum species complex</taxon>
    </lineage>
</organism>
<evidence type="ECO:0000313" key="3">
    <source>
        <dbReference type="EMBL" id="KAK1691191.1"/>
    </source>
</evidence>
<proteinExistence type="predicted"/>
<comment type="caution">
    <text evidence="3">The sequence shown here is derived from an EMBL/GenBank/DDBJ whole genome shotgun (WGS) entry which is preliminary data.</text>
</comment>
<dbReference type="EMBL" id="JAHMHR010000004">
    <property type="protein sequence ID" value="KAK1691191.1"/>
    <property type="molecule type" value="Genomic_DNA"/>
</dbReference>
<evidence type="ECO:0008006" key="5">
    <source>
        <dbReference type="Google" id="ProtNLM"/>
    </source>
</evidence>
<dbReference type="GeneID" id="85450837"/>
<evidence type="ECO:0000256" key="2">
    <source>
        <dbReference type="SAM" id="SignalP"/>
    </source>
</evidence>
<feature type="region of interest" description="Disordered" evidence="1">
    <location>
        <begin position="25"/>
        <end position="45"/>
    </location>
</feature>
<evidence type="ECO:0000313" key="4">
    <source>
        <dbReference type="Proteomes" id="UP001224890"/>
    </source>
</evidence>
<evidence type="ECO:0000256" key="1">
    <source>
        <dbReference type="SAM" id="MobiDB-lite"/>
    </source>
</evidence>
<keyword evidence="2" id="KW-0732">Signal</keyword>
<dbReference type="RefSeq" id="XP_060434886.1">
    <property type="nucleotide sequence ID" value="XM_060566311.1"/>
</dbReference>
<protein>
    <recommendedName>
        <fullName evidence="5">Secreted protein</fullName>
    </recommendedName>
</protein>
<reference evidence="3" key="1">
    <citation type="submission" date="2021-06" db="EMBL/GenBank/DDBJ databases">
        <title>Comparative genomics, transcriptomics and evolutionary studies reveal genomic signatures of adaptation to plant cell wall in hemibiotrophic fungi.</title>
        <authorList>
            <consortium name="DOE Joint Genome Institute"/>
            <person name="Baroncelli R."/>
            <person name="Diaz J.F."/>
            <person name="Benocci T."/>
            <person name="Peng M."/>
            <person name="Battaglia E."/>
            <person name="Haridas S."/>
            <person name="Andreopoulos W."/>
            <person name="Labutti K."/>
            <person name="Pangilinan J."/>
            <person name="Floch G.L."/>
            <person name="Makela M.R."/>
            <person name="Henrissat B."/>
            <person name="Grigoriev I.V."/>
            <person name="Crouch J.A."/>
            <person name="De Vries R.P."/>
            <person name="Sukno S.A."/>
            <person name="Thon M.R."/>
        </authorList>
    </citation>
    <scope>NUCLEOTIDE SEQUENCE</scope>
    <source>
        <strain evidence="3">CBS 193.32</strain>
    </source>
</reference>
<feature type="signal peptide" evidence="2">
    <location>
        <begin position="1"/>
        <end position="23"/>
    </location>
</feature>
<name>A0AAJ0AVL1_9PEZI</name>
<dbReference type="AlphaFoldDB" id="A0AAJ0AVL1"/>
<feature type="chain" id="PRO_5042505234" description="Secreted protein" evidence="2">
    <location>
        <begin position="24"/>
        <end position="83"/>
    </location>
</feature>